<protein>
    <recommendedName>
        <fullName evidence="1">F-box domain-containing protein</fullName>
    </recommendedName>
</protein>
<dbReference type="InterPro" id="IPR002156">
    <property type="entry name" value="RNaseH_domain"/>
</dbReference>
<dbReference type="SUPFAM" id="SSF81383">
    <property type="entry name" value="F-box domain"/>
    <property type="match status" value="1"/>
</dbReference>
<dbReference type="GO" id="GO:0004523">
    <property type="term" value="F:RNA-DNA hybrid ribonuclease activity"/>
    <property type="evidence" value="ECO:0007669"/>
    <property type="project" value="InterPro"/>
</dbReference>
<dbReference type="Gene3D" id="1.20.1280.50">
    <property type="match status" value="1"/>
</dbReference>
<dbReference type="InterPro" id="IPR012337">
    <property type="entry name" value="RNaseH-like_sf"/>
</dbReference>
<comment type="caution">
    <text evidence="2">The sequence shown here is derived from an EMBL/GenBank/DDBJ whole genome shotgun (WGS) entry which is preliminary data.</text>
</comment>
<dbReference type="InterPro" id="IPR036047">
    <property type="entry name" value="F-box-like_dom_sf"/>
</dbReference>
<proteinExistence type="predicted"/>
<dbReference type="ExpressionAtlas" id="A0A178UJG5">
    <property type="expression patterns" value="baseline and differential"/>
</dbReference>
<name>A0A178UJG5_ARATH</name>
<evidence type="ECO:0000259" key="1">
    <source>
        <dbReference type="SMART" id="SM00256"/>
    </source>
</evidence>
<dbReference type="GO" id="GO:0003676">
    <property type="term" value="F:nucleic acid binding"/>
    <property type="evidence" value="ECO:0007669"/>
    <property type="project" value="InterPro"/>
</dbReference>
<dbReference type="SUPFAM" id="SSF53098">
    <property type="entry name" value="Ribonuclease H-like"/>
    <property type="match status" value="1"/>
</dbReference>
<dbReference type="Proteomes" id="UP000078284">
    <property type="component" value="Chromosome 5"/>
</dbReference>
<organism evidence="2 3">
    <name type="scientific">Arabidopsis thaliana</name>
    <name type="common">Mouse-ear cress</name>
    <dbReference type="NCBI Taxonomy" id="3702"/>
    <lineage>
        <taxon>Eukaryota</taxon>
        <taxon>Viridiplantae</taxon>
        <taxon>Streptophyta</taxon>
        <taxon>Embryophyta</taxon>
        <taxon>Tracheophyta</taxon>
        <taxon>Spermatophyta</taxon>
        <taxon>Magnoliopsida</taxon>
        <taxon>eudicotyledons</taxon>
        <taxon>Gunneridae</taxon>
        <taxon>Pentapetalae</taxon>
        <taxon>rosids</taxon>
        <taxon>malvids</taxon>
        <taxon>Brassicales</taxon>
        <taxon>Brassicaceae</taxon>
        <taxon>Camelineae</taxon>
        <taxon>Arabidopsis</taxon>
    </lineage>
</organism>
<dbReference type="InterPro" id="IPR013187">
    <property type="entry name" value="F-box-assoc_dom_typ3"/>
</dbReference>
<dbReference type="InterPro" id="IPR036397">
    <property type="entry name" value="RNaseH_sf"/>
</dbReference>
<reference evidence="3" key="1">
    <citation type="journal article" date="2016" name="Proc. Natl. Acad. Sci. U.S.A.">
        <title>Chromosome-level assembly of Arabidopsis thaliana Ler reveals the extent of translocation and inversion polymorphisms.</title>
        <authorList>
            <person name="Zapata L."/>
            <person name="Ding J."/>
            <person name="Willing E.M."/>
            <person name="Hartwig B."/>
            <person name="Bezdan D."/>
            <person name="Jiao W.B."/>
            <person name="Patel V."/>
            <person name="Velikkakam James G."/>
            <person name="Koornneef M."/>
            <person name="Ossowski S."/>
            <person name="Schneeberger K."/>
        </authorList>
    </citation>
    <scope>NUCLEOTIDE SEQUENCE [LARGE SCALE GENOMIC DNA]</scope>
    <source>
        <strain evidence="3">cv. Landsberg erecta</strain>
    </source>
</reference>
<feature type="domain" description="F-box" evidence="1">
    <location>
        <begin position="10"/>
        <end position="50"/>
    </location>
</feature>
<dbReference type="AlphaFoldDB" id="A0A178UJG5"/>
<dbReference type="EMBL" id="LUHQ01000005">
    <property type="protein sequence ID" value="OAO93958.1"/>
    <property type="molecule type" value="Genomic_DNA"/>
</dbReference>
<dbReference type="NCBIfam" id="TIGR01640">
    <property type="entry name" value="F_box_assoc_1"/>
    <property type="match status" value="1"/>
</dbReference>
<dbReference type="PANTHER" id="PTHR31111">
    <property type="entry name" value="BNAA05G37150D PROTEIN-RELATED"/>
    <property type="match status" value="1"/>
</dbReference>
<evidence type="ECO:0000313" key="2">
    <source>
        <dbReference type="EMBL" id="OAO93958.1"/>
    </source>
</evidence>
<dbReference type="CDD" id="cd06222">
    <property type="entry name" value="RNase_H_like"/>
    <property type="match status" value="1"/>
</dbReference>
<dbReference type="InterPro" id="IPR001810">
    <property type="entry name" value="F-box_dom"/>
</dbReference>
<gene>
    <name evidence="2" type="ordered locus">AXX17_At5g36180</name>
</gene>
<dbReference type="Gene3D" id="3.30.420.10">
    <property type="entry name" value="Ribonuclease H-like superfamily/Ribonuclease H"/>
    <property type="match status" value="1"/>
</dbReference>
<dbReference type="Pfam" id="PF13456">
    <property type="entry name" value="RVT_3"/>
    <property type="match status" value="1"/>
</dbReference>
<dbReference type="InterPro" id="IPR017451">
    <property type="entry name" value="F-box-assoc_interact_dom"/>
</dbReference>
<accession>A0A178UJG5</accession>
<evidence type="ECO:0000313" key="3">
    <source>
        <dbReference type="Proteomes" id="UP000078284"/>
    </source>
</evidence>
<dbReference type="Pfam" id="PF00646">
    <property type="entry name" value="F-box"/>
    <property type="match status" value="1"/>
</dbReference>
<sequence length="484" mass="56160">MESRKTFDSIPDDLVVEIALRLSSKSIARCRCVSKLWASILYRQDFTELFITKSSARPRLLFAVLKASGLIFYSSPQSQNPSLEVDFHNHMKFHEDMNLYMCSYVSGTENLKWRKMICPLTHEPYYGRALSINGVLYYFARTSCFLVVSFNVRSEKFKFLDGKDFSNFHREFINYKGKLGVTKLECDAGYGHPRELCVWVLEDVENQEWSQYIYSLPKIKVNRIRNDNIFVVGMIATGEIVFSGYYTSTSEPFYVFYFNPEKNTIQSVGGCLNHTIQSAEIQSFGCYLTRNVFAFDYIEDLSIDDSKQLKSKPQQRRHVKNMQAILLQNKYDLLGKYKCNVDAAWKADWNRCGVGWILRDDTGKERWMGAKAYPLLYSSLEAEAAALSWAMKCIDNMGFEEVIFESDSMNLIEAVRDPILWPWLSSYTDDILTSPRRYFKPEFRFYGREVNGCADLLASKASSFSIYQAFLDCNKELDTWLLKF</sequence>
<dbReference type="InterPro" id="IPR044730">
    <property type="entry name" value="RNase_H-like_dom_plant"/>
</dbReference>
<dbReference type="PANTHER" id="PTHR31111:SF130">
    <property type="entry name" value="F-BOX ASSOCIATED UBIQUITINATION EFFECTOR FAMILY PROTEIN"/>
    <property type="match status" value="1"/>
</dbReference>
<dbReference type="Pfam" id="PF08268">
    <property type="entry name" value="FBA_3"/>
    <property type="match status" value="1"/>
</dbReference>
<dbReference type="SMART" id="SM00256">
    <property type="entry name" value="FBOX"/>
    <property type="match status" value="1"/>
</dbReference>